<dbReference type="EMBL" id="SLUI01000016">
    <property type="protein sequence ID" value="TCL33911.1"/>
    <property type="molecule type" value="Genomic_DNA"/>
</dbReference>
<comment type="caution">
    <text evidence="1">The sequence shown here is derived from an EMBL/GenBank/DDBJ whole genome shotgun (WGS) entry which is preliminary data.</text>
</comment>
<evidence type="ECO:0000313" key="2">
    <source>
        <dbReference type="Proteomes" id="UP000295063"/>
    </source>
</evidence>
<organism evidence="1 2">
    <name type="scientific">Anaerospora hongkongensis</name>
    <dbReference type="NCBI Taxonomy" id="244830"/>
    <lineage>
        <taxon>Bacteria</taxon>
        <taxon>Bacillati</taxon>
        <taxon>Bacillota</taxon>
        <taxon>Negativicutes</taxon>
        <taxon>Selenomonadales</taxon>
        <taxon>Sporomusaceae</taxon>
        <taxon>Anaerospora</taxon>
    </lineage>
</organism>
<accession>A0A4R1PQQ5</accession>
<proteinExistence type="predicted"/>
<dbReference type="Proteomes" id="UP000295063">
    <property type="component" value="Unassembled WGS sequence"/>
</dbReference>
<evidence type="ECO:0000313" key="1">
    <source>
        <dbReference type="EMBL" id="TCL33911.1"/>
    </source>
</evidence>
<sequence length="147" mass="16744">MATYPGLQEYFGEGGCYRIGYTGDQPTIDVYLRSVPAFELSGSGQLILPEPSKRSYPDIQFMIDEDTSNWSIVSFTAQSFGLTGVNEFLAELLQRDRDLTQVDELLPELQSLLRQPHSVWGQYSTELDSKYTQSRLHNVWLDYHPGI</sequence>
<dbReference type="OrthoDB" id="1681865at2"/>
<protein>
    <submittedName>
        <fullName evidence="1">Uncharacterized protein</fullName>
    </submittedName>
</protein>
<dbReference type="RefSeq" id="WP_132082950.1">
    <property type="nucleotide sequence ID" value="NZ_DAIMLW010000364.1"/>
</dbReference>
<reference evidence="1 2" key="1">
    <citation type="submission" date="2019-03" db="EMBL/GenBank/DDBJ databases">
        <title>Genomic Encyclopedia of Type Strains, Phase IV (KMG-IV): sequencing the most valuable type-strain genomes for metagenomic binning, comparative biology and taxonomic classification.</title>
        <authorList>
            <person name="Goeker M."/>
        </authorList>
    </citation>
    <scope>NUCLEOTIDE SEQUENCE [LARGE SCALE GENOMIC DNA]</scope>
    <source>
        <strain evidence="1 2">DSM 15969</strain>
    </source>
</reference>
<name>A0A4R1PQQ5_9FIRM</name>
<keyword evidence="2" id="KW-1185">Reference proteome</keyword>
<dbReference type="AlphaFoldDB" id="A0A4R1PQQ5"/>
<gene>
    <name evidence="1" type="ORF">EV210_1162</name>
</gene>